<accession>A0A498HY26</accession>
<feature type="region of interest" description="Disordered" evidence="1">
    <location>
        <begin position="83"/>
        <end position="118"/>
    </location>
</feature>
<evidence type="ECO:0000313" key="2">
    <source>
        <dbReference type="EMBL" id="RXH76528.1"/>
    </source>
</evidence>
<proteinExistence type="predicted"/>
<protein>
    <submittedName>
        <fullName evidence="2">Uncharacterized protein</fullName>
    </submittedName>
</protein>
<evidence type="ECO:0000313" key="3">
    <source>
        <dbReference type="Proteomes" id="UP000290289"/>
    </source>
</evidence>
<dbReference type="Proteomes" id="UP000290289">
    <property type="component" value="Chromosome 14"/>
</dbReference>
<dbReference type="EMBL" id="RDQH01000340">
    <property type="protein sequence ID" value="RXH76528.1"/>
    <property type="molecule type" value="Genomic_DNA"/>
</dbReference>
<sequence length="174" mass="18615">MSNSSMFNNSRSSAHNSRITEENDSFKVYVSSPEPLRWAPPACDDDSITDNSRTATPSAQKYLHFMGMAGDCNPKMTGVGFGSGAGDGGACGSKKNNRVHDDNDDAEADHHNKKGKYVDVNNDLKVEMPNVTLSLAIGSGDMQVSGSGLDWIRGGNGKTSTSKTEELDLNLKPQ</sequence>
<organism evidence="2 3">
    <name type="scientific">Malus domestica</name>
    <name type="common">Apple</name>
    <name type="synonym">Pyrus malus</name>
    <dbReference type="NCBI Taxonomy" id="3750"/>
    <lineage>
        <taxon>Eukaryota</taxon>
        <taxon>Viridiplantae</taxon>
        <taxon>Streptophyta</taxon>
        <taxon>Embryophyta</taxon>
        <taxon>Tracheophyta</taxon>
        <taxon>Spermatophyta</taxon>
        <taxon>Magnoliopsida</taxon>
        <taxon>eudicotyledons</taxon>
        <taxon>Gunneridae</taxon>
        <taxon>Pentapetalae</taxon>
        <taxon>rosids</taxon>
        <taxon>fabids</taxon>
        <taxon>Rosales</taxon>
        <taxon>Rosaceae</taxon>
        <taxon>Amygdaloideae</taxon>
        <taxon>Maleae</taxon>
        <taxon>Malus</taxon>
    </lineage>
</organism>
<comment type="caution">
    <text evidence="2">The sequence shown here is derived from an EMBL/GenBank/DDBJ whole genome shotgun (WGS) entry which is preliminary data.</text>
</comment>
<keyword evidence="3" id="KW-1185">Reference proteome</keyword>
<name>A0A498HY26_MALDO</name>
<dbReference type="AlphaFoldDB" id="A0A498HY26"/>
<gene>
    <name evidence="2" type="ORF">DVH24_019416</name>
</gene>
<evidence type="ECO:0000256" key="1">
    <source>
        <dbReference type="SAM" id="MobiDB-lite"/>
    </source>
</evidence>
<feature type="compositionally biased region" description="Low complexity" evidence="1">
    <location>
        <begin position="1"/>
        <end position="13"/>
    </location>
</feature>
<feature type="region of interest" description="Disordered" evidence="1">
    <location>
        <begin position="1"/>
        <end position="26"/>
    </location>
</feature>
<feature type="region of interest" description="Disordered" evidence="1">
    <location>
        <begin position="146"/>
        <end position="174"/>
    </location>
</feature>
<reference evidence="2 3" key="1">
    <citation type="submission" date="2018-10" db="EMBL/GenBank/DDBJ databases">
        <title>A high-quality apple genome assembly.</title>
        <authorList>
            <person name="Hu J."/>
        </authorList>
    </citation>
    <scope>NUCLEOTIDE SEQUENCE [LARGE SCALE GENOMIC DNA]</scope>
    <source>
        <strain evidence="3">cv. HFTH1</strain>
        <tissue evidence="2">Young leaf</tissue>
    </source>
</reference>